<evidence type="ECO:0000313" key="11">
    <source>
        <dbReference type="Proteomes" id="UP001057878"/>
    </source>
</evidence>
<evidence type="ECO:0000256" key="4">
    <source>
        <dbReference type="ARBA" id="ARBA00022695"/>
    </source>
</evidence>
<accession>A0ABY3SSU2</accession>
<proteinExistence type="predicted"/>
<evidence type="ECO:0000256" key="1">
    <source>
        <dbReference type="ARBA" id="ARBA00012494"/>
    </source>
</evidence>
<dbReference type="EC" id="2.7.7.48" evidence="1"/>
<dbReference type="Proteomes" id="UP001057878">
    <property type="component" value="Segment"/>
</dbReference>
<evidence type="ECO:0000313" key="10">
    <source>
        <dbReference type="EMBL" id="UJQ85965.1"/>
    </source>
</evidence>
<keyword evidence="2" id="KW-0696">RNA-directed RNA polymerase</keyword>
<organism evidence="10 11">
    <name type="scientific">Leviviridae sp</name>
    <dbReference type="NCBI Taxonomy" id="2027243"/>
    <lineage>
        <taxon>Viruses</taxon>
        <taxon>Riboviria</taxon>
        <taxon>Orthornavirae</taxon>
        <taxon>Lenarviricota</taxon>
        <taxon>Leviviricetes</taxon>
        <taxon>Norzivirales</taxon>
        <taxon>Fiersviridae</taxon>
    </lineage>
</organism>
<evidence type="ECO:0000259" key="9">
    <source>
        <dbReference type="PROSITE" id="PS50522"/>
    </source>
</evidence>
<evidence type="ECO:0000256" key="6">
    <source>
        <dbReference type="ARBA" id="ARBA00022953"/>
    </source>
</evidence>
<reference evidence="10" key="1">
    <citation type="submission" date="2021-05" db="EMBL/GenBank/DDBJ databases">
        <authorList>
            <person name="Chen Y.-M."/>
            <person name="Zhang Y.-Z."/>
        </authorList>
    </citation>
    <scope>NUCLEOTIDE SEQUENCE</scope>
    <source>
        <strain evidence="10">167-k141_64093</strain>
    </source>
</reference>
<evidence type="ECO:0000256" key="8">
    <source>
        <dbReference type="ARBA" id="ARBA00048744"/>
    </source>
</evidence>
<sequence length="660" mass="73638">MTKCHATQGFKELSVCLLRDVHSFVPTTDQEVEKDISRLLSLVENRGIGFLTLTLPEAGKRFDRSLAEGRLTPLCLPGFRPIGGHVSPVIPAFLQGIWMRVFDEAGLLREDPCIPSIAALRQFFNCFKKARLDCDPNRITATLDDFYRVDASLRHPSLDWDGCRTDDRAHTALHLSDGAAEHDGFNWECYGISHGQPATPIVLLDAVQRALDCVASSLGTFCATDWKPKHGTGAVSDGRVGKFLKYDFPTWSDRLESVFHVAEFGFPNYMAWIDWLRGRRDGVPSAFSSEEAPSRLITVPKTMKGPRLIASEPTSNQFCQQAILRYLVERVAQSPLCKSISFNDQTNNQVAALTASRTGAMATIDLSSASDCVSKWLVERAFRSNRPLLEALMATRTSWLTDDISVPPRRTQLAKFTTMGAATTFPVQSIIYAGLAAGVICSMDGIEISEKNLMSIMSSVRVFGDDIIIPTRYAHTYIELLSYLGFEVNTNKTFLTGKFRESCGVDAYDGVDVTPKYILEMYDELRPSSVESVRESSNNLFEAGLWLTSERLLRTLPASIISKMPVVGHGSGFPGLTSFCGTSVSSLRRRWNDDLQRFEVRTVSISNEARRVKSKGSACLLQYFLEAPQPDSMVTWSSGYDERPRLRVKTRWVEENQLYN</sequence>
<keyword evidence="6" id="KW-0693">Viral RNA replication</keyword>
<dbReference type="Pfam" id="PF03431">
    <property type="entry name" value="RNA_replicase_B"/>
    <property type="match status" value="1"/>
</dbReference>
<keyword evidence="11" id="KW-1185">Reference proteome</keyword>
<evidence type="ECO:0000256" key="3">
    <source>
        <dbReference type="ARBA" id="ARBA00022679"/>
    </source>
</evidence>
<dbReference type="InterPro" id="IPR005093">
    <property type="entry name" value="RNArep_beta"/>
</dbReference>
<keyword evidence="5" id="KW-0547">Nucleotide-binding</keyword>
<name>A0ABY3SSU2_9VIRU</name>
<dbReference type="EMBL" id="MZ680332">
    <property type="protein sequence ID" value="UJQ85965.1"/>
    <property type="molecule type" value="Genomic_RNA"/>
</dbReference>
<dbReference type="InterPro" id="IPR007096">
    <property type="entry name" value="RNA-dir_Rpol_cat_phage"/>
</dbReference>
<evidence type="ECO:0000256" key="2">
    <source>
        <dbReference type="ARBA" id="ARBA00022484"/>
    </source>
</evidence>
<dbReference type="SUPFAM" id="SSF56672">
    <property type="entry name" value="DNA/RNA polymerases"/>
    <property type="match status" value="1"/>
</dbReference>
<evidence type="ECO:0000256" key="7">
    <source>
        <dbReference type="ARBA" id="ARBA00030248"/>
    </source>
</evidence>
<evidence type="ECO:0000256" key="5">
    <source>
        <dbReference type="ARBA" id="ARBA00022741"/>
    </source>
</evidence>
<protein>
    <recommendedName>
        <fullName evidence="1">RNA-directed RNA polymerase</fullName>
        <ecNumber evidence="1">2.7.7.48</ecNumber>
    </recommendedName>
    <alternativeName>
        <fullName evidence="7">RNA replicase beta chain</fullName>
    </alternativeName>
</protein>
<feature type="domain" description="RdRp catalytic" evidence="9">
    <location>
        <begin position="350"/>
        <end position="497"/>
    </location>
</feature>
<keyword evidence="3" id="KW-0808">Transferase</keyword>
<comment type="catalytic activity">
    <reaction evidence="8">
        <text>RNA(n) + a ribonucleoside 5'-triphosphate = RNA(n+1) + diphosphate</text>
        <dbReference type="Rhea" id="RHEA:21248"/>
        <dbReference type="Rhea" id="RHEA-COMP:14527"/>
        <dbReference type="Rhea" id="RHEA-COMP:17342"/>
        <dbReference type="ChEBI" id="CHEBI:33019"/>
        <dbReference type="ChEBI" id="CHEBI:61557"/>
        <dbReference type="ChEBI" id="CHEBI:140395"/>
        <dbReference type="EC" id="2.7.7.48"/>
    </reaction>
</comment>
<dbReference type="PROSITE" id="PS50522">
    <property type="entry name" value="RDRP_PHAGE"/>
    <property type="match status" value="1"/>
</dbReference>
<dbReference type="InterPro" id="IPR043502">
    <property type="entry name" value="DNA/RNA_pol_sf"/>
</dbReference>
<keyword evidence="4" id="KW-0548">Nucleotidyltransferase</keyword>
<reference evidence="10" key="2">
    <citation type="journal article" date="2022" name="Nat. Microbiol.">
        <title>RNA viromes from terrestrial sites across China expand environmental viral diversity.</title>
        <authorList>
            <person name="Chiapello M."/>
            <person name="Rodriguez-Romero J."/>
            <person name="Ayllon M.A."/>
            <person name="Turina M."/>
        </authorList>
    </citation>
    <scope>NUCLEOTIDE SEQUENCE</scope>
    <source>
        <strain evidence="10">167-k141_64093</strain>
    </source>
</reference>